<dbReference type="CDD" id="cd06193">
    <property type="entry name" value="siderophore_interacting"/>
    <property type="match status" value="1"/>
</dbReference>
<dbReference type="Pfam" id="PF08021">
    <property type="entry name" value="FAD_binding_9"/>
    <property type="match status" value="1"/>
</dbReference>
<dbReference type="InterPro" id="IPR013113">
    <property type="entry name" value="SIP_FAD-bd"/>
</dbReference>
<evidence type="ECO:0000313" key="3">
    <source>
        <dbReference type="Proteomes" id="UP000677016"/>
    </source>
</evidence>
<protein>
    <submittedName>
        <fullName evidence="2">Siderophore-interacting protein</fullName>
    </submittedName>
</protein>
<organism evidence="2 3">
    <name type="scientific">Phycicoccus avicenniae</name>
    <dbReference type="NCBI Taxonomy" id="2828860"/>
    <lineage>
        <taxon>Bacteria</taxon>
        <taxon>Bacillati</taxon>
        <taxon>Actinomycetota</taxon>
        <taxon>Actinomycetes</taxon>
        <taxon>Micrococcales</taxon>
        <taxon>Intrasporangiaceae</taxon>
        <taxon>Phycicoccus</taxon>
    </lineage>
</organism>
<proteinExistence type="predicted"/>
<dbReference type="Proteomes" id="UP000677016">
    <property type="component" value="Unassembled WGS sequence"/>
</dbReference>
<comment type="caution">
    <text evidence="2">The sequence shown here is derived from an EMBL/GenBank/DDBJ whole genome shotgun (WGS) entry which is preliminary data.</text>
</comment>
<sequence>MSVAPPRPERVTLATPVARAAPEQFRMRVAAVADLGGGMRRVTFEAPELMAFRPVGPDEYFGLMMPRPDRPLVLPGPSGGNVRAVIADLPEEQRPDLRWYTIRRHDPARGRMDVDIVTHGDAGPGSAWTCRARPGDEVGFHCGGALWRGGDTDARKLLVADETALPSVAGILDVAGGPDAVRRGDLEVHVEVADPAVLAGYDLGPAHVHVRRHTPGSAVLPALRERLADLVDVGYAWACGEADLAADVRRLLVREAGMDKRDVLFCSYWKLGQPRG</sequence>
<dbReference type="InterPro" id="IPR017927">
    <property type="entry name" value="FAD-bd_FR_type"/>
</dbReference>
<dbReference type="PANTHER" id="PTHR30157:SF0">
    <property type="entry name" value="NADPH-DEPENDENT FERRIC-CHELATE REDUCTASE"/>
    <property type="match status" value="1"/>
</dbReference>
<dbReference type="InterPro" id="IPR039261">
    <property type="entry name" value="FNR_nucleotide-bd"/>
</dbReference>
<dbReference type="SUPFAM" id="SSF63380">
    <property type="entry name" value="Riboflavin synthase domain-like"/>
    <property type="match status" value="1"/>
</dbReference>
<evidence type="ECO:0000259" key="1">
    <source>
        <dbReference type="PROSITE" id="PS51384"/>
    </source>
</evidence>
<dbReference type="Pfam" id="PF04954">
    <property type="entry name" value="SIP"/>
    <property type="match status" value="1"/>
</dbReference>
<dbReference type="EMBL" id="JAGSNF010000019">
    <property type="protein sequence ID" value="MBR7744239.1"/>
    <property type="molecule type" value="Genomic_DNA"/>
</dbReference>
<evidence type="ECO:0000313" key="2">
    <source>
        <dbReference type="EMBL" id="MBR7744239.1"/>
    </source>
</evidence>
<accession>A0A941D8U9</accession>
<dbReference type="Gene3D" id="3.40.50.80">
    <property type="entry name" value="Nucleotide-binding domain of ferredoxin-NADP reductase (FNR) module"/>
    <property type="match status" value="1"/>
</dbReference>
<dbReference type="RefSeq" id="WP_211603746.1">
    <property type="nucleotide sequence ID" value="NZ_JAGSNF010000019.1"/>
</dbReference>
<name>A0A941D8U9_9MICO</name>
<dbReference type="InterPro" id="IPR039374">
    <property type="entry name" value="SIP_fam"/>
</dbReference>
<dbReference type="AlphaFoldDB" id="A0A941D8U9"/>
<dbReference type="PROSITE" id="PS51384">
    <property type="entry name" value="FAD_FR"/>
    <property type="match status" value="1"/>
</dbReference>
<keyword evidence="3" id="KW-1185">Reference proteome</keyword>
<dbReference type="InterPro" id="IPR017938">
    <property type="entry name" value="Riboflavin_synthase-like_b-brl"/>
</dbReference>
<dbReference type="GO" id="GO:0016491">
    <property type="term" value="F:oxidoreductase activity"/>
    <property type="evidence" value="ECO:0007669"/>
    <property type="project" value="InterPro"/>
</dbReference>
<gene>
    <name evidence="2" type="ORF">KC207_13170</name>
</gene>
<feature type="domain" description="FAD-binding FR-type" evidence="1">
    <location>
        <begin position="22"/>
        <end position="173"/>
    </location>
</feature>
<dbReference type="InterPro" id="IPR007037">
    <property type="entry name" value="SIP_rossman_dom"/>
</dbReference>
<dbReference type="PANTHER" id="PTHR30157">
    <property type="entry name" value="FERRIC REDUCTASE, NADPH-DEPENDENT"/>
    <property type="match status" value="1"/>
</dbReference>
<dbReference type="Gene3D" id="2.40.30.10">
    <property type="entry name" value="Translation factors"/>
    <property type="match status" value="1"/>
</dbReference>
<reference evidence="2" key="1">
    <citation type="submission" date="2021-04" db="EMBL/GenBank/DDBJ databases">
        <title>Phycicoccus avicenniae sp. nov., a novel endophytic actinomycetes isolated from branch of Avicennia mariana.</title>
        <authorList>
            <person name="Tuo L."/>
        </authorList>
    </citation>
    <scope>NUCLEOTIDE SEQUENCE</scope>
    <source>
        <strain evidence="2">BSK3Z-2</strain>
    </source>
</reference>